<feature type="domain" description="Alpha-2-macroglobulin" evidence="3">
    <location>
        <begin position="1250"/>
        <end position="1340"/>
    </location>
</feature>
<evidence type="ECO:0000259" key="3">
    <source>
        <dbReference type="SMART" id="SM01360"/>
    </source>
</evidence>
<dbReference type="InterPro" id="IPR002890">
    <property type="entry name" value="MG2"/>
</dbReference>
<dbReference type="Gene3D" id="1.50.10.20">
    <property type="match status" value="1"/>
</dbReference>
<dbReference type="EMBL" id="VUOC01000001">
    <property type="protein sequence ID" value="KAA2245605.1"/>
    <property type="molecule type" value="Genomic_DNA"/>
</dbReference>
<dbReference type="InterPro" id="IPR001599">
    <property type="entry name" value="Macroglobln_a2"/>
</dbReference>
<gene>
    <name evidence="4" type="ORF">F0L74_06515</name>
</gene>
<dbReference type="InterPro" id="IPR051802">
    <property type="entry name" value="YfhM-like"/>
</dbReference>
<dbReference type="GO" id="GO:0004866">
    <property type="term" value="F:endopeptidase inhibitor activity"/>
    <property type="evidence" value="ECO:0007669"/>
    <property type="project" value="InterPro"/>
</dbReference>
<dbReference type="Proteomes" id="UP000324611">
    <property type="component" value="Unassembled WGS sequence"/>
</dbReference>
<proteinExistence type="inferred from homology"/>
<organism evidence="4 5">
    <name type="scientific">Chitinophaga agrisoli</name>
    <dbReference type="NCBI Taxonomy" id="2607653"/>
    <lineage>
        <taxon>Bacteria</taxon>
        <taxon>Pseudomonadati</taxon>
        <taxon>Bacteroidota</taxon>
        <taxon>Chitinophagia</taxon>
        <taxon>Chitinophagales</taxon>
        <taxon>Chitinophagaceae</taxon>
        <taxon>Chitinophaga</taxon>
    </lineage>
</organism>
<evidence type="ECO:0000313" key="4">
    <source>
        <dbReference type="EMBL" id="KAA2245605.1"/>
    </source>
</evidence>
<dbReference type="PANTHER" id="PTHR40094">
    <property type="entry name" value="ALPHA-2-MACROGLOBULIN HOMOLOG"/>
    <property type="match status" value="1"/>
</dbReference>
<comment type="caution">
    <text evidence="4">The sequence shown here is derived from an EMBL/GenBank/DDBJ whole genome shotgun (WGS) entry which is preliminary data.</text>
</comment>
<dbReference type="Pfam" id="PF01835">
    <property type="entry name" value="MG2"/>
    <property type="match status" value="1"/>
</dbReference>
<feature type="chain" id="PRO_5023140453" evidence="2">
    <location>
        <begin position="21"/>
        <end position="2021"/>
    </location>
</feature>
<reference evidence="4 5" key="2">
    <citation type="submission" date="2019-09" db="EMBL/GenBank/DDBJ databases">
        <authorList>
            <person name="Jin C."/>
        </authorList>
    </citation>
    <scope>NUCLEOTIDE SEQUENCE [LARGE SCALE GENOMIC DNA]</scope>
    <source>
        <strain evidence="4 5">BN140078</strain>
    </source>
</reference>
<name>A0A5B2W2K5_9BACT</name>
<feature type="signal peptide" evidence="2">
    <location>
        <begin position="1"/>
        <end position="20"/>
    </location>
</feature>
<reference evidence="4 5" key="1">
    <citation type="submission" date="2019-09" db="EMBL/GenBank/DDBJ databases">
        <title>Chitinophaga ginsengihumi sp. nov., isolated from soil of ginseng rhizosphere.</title>
        <authorList>
            <person name="Lee J."/>
        </authorList>
    </citation>
    <scope>NUCLEOTIDE SEQUENCE [LARGE SCALE GENOMIC DNA]</scope>
    <source>
        <strain evidence="4 5">BN140078</strain>
    </source>
</reference>
<dbReference type="InterPro" id="IPR008930">
    <property type="entry name" value="Terpenoid_cyclase/PrenylTrfase"/>
</dbReference>
<dbReference type="Pfam" id="PF17973">
    <property type="entry name" value="bMG10"/>
    <property type="match status" value="1"/>
</dbReference>
<dbReference type="InterPro" id="IPR041246">
    <property type="entry name" value="Bact_MG10"/>
</dbReference>
<evidence type="ECO:0000313" key="5">
    <source>
        <dbReference type="Proteomes" id="UP000324611"/>
    </source>
</evidence>
<evidence type="ECO:0000256" key="1">
    <source>
        <dbReference type="ARBA" id="ARBA00010556"/>
    </source>
</evidence>
<dbReference type="Gene3D" id="2.60.40.1930">
    <property type="match status" value="1"/>
</dbReference>
<dbReference type="SMART" id="SM01360">
    <property type="entry name" value="A2M"/>
    <property type="match status" value="1"/>
</dbReference>
<protein>
    <submittedName>
        <fullName evidence="4">Alpha-2-macroglobulin</fullName>
    </submittedName>
</protein>
<evidence type="ECO:0000256" key="2">
    <source>
        <dbReference type="SAM" id="SignalP"/>
    </source>
</evidence>
<comment type="similarity">
    <text evidence="1">Belongs to the protease inhibitor I39 (alpha-2-macroglobulin) family. Bacterial alpha-2-macroglobulin subfamily.</text>
</comment>
<keyword evidence="2" id="KW-0732">Signal</keyword>
<dbReference type="RefSeq" id="WP_149836995.1">
    <property type="nucleotide sequence ID" value="NZ_VUOC01000001.1"/>
</dbReference>
<sequence length="2021" mass="229104">MRRNALLALVFTLFCLPLMAQYNYSAEWQKVTDLELKGLSKSALEKVDAIYNQALNDGREPHQVKALLYRLKYSRILAENSAAYSLRMLNQETGRTHGAAHALVQSIKAQMLWEYMQYNRYRLYSRTALANDTSTDIETWGQDRLGREISAAYEASLENTTVLQQTNLSTFEDILEKGNARALRPTLYDLLAHRALDYFKSGDRYLNQPANLFELEDMQAFAPAAAFAAHQFKVADTASQQFKALQLLQDLIRFHQKDNRAALLDVDLERIRYMYQVGVMPDKEALYVKALQQMQEDYAQDTEVTEVLHLLAQYYYQQDQQSDSATGKAVLAVALCNKAIEQAPKSHGAIMCKQLLASINVRTIGLETELVNLPEQPFRTLVTYRNAQKIYLRIAAINEGFRKQLRDAQNDYTDTTNRYWRLITGRPADKQWEQALPDPKDYRQHTVEIKSDAQPLGQYMLLASTEPGFSTENSILAVQFIHVSQISYINRGSTYLVLHRETGQPLEGVRLNVQEAYNDASKGKGELTRITQTYVSDKNGLITLDAAKNRSSRNVRMEWIYGKDVLYPDNYRYLYRNVPQPAKPEETKSFLFTDRAIYRPGQTVYFKGIVVKKNNTDRSSQALAAYKTEVLLKDANGEKVDSLQVTSNEYGAYSGKFQLPAGRLNGAFSITDDDTDGSVGFSVEEYKRPKFYVEFDTLKGSYKVGDTVTVHGKALAYAGNNIDGAQVKYRVVREARFPYYWMFYFKPAPSSASREIASGQVQTAADGSFSIPFTALPDKQIKPEQKPIFTYRIYADVTDLNGETRSGDQRIAAGYQMLEVKLDLPEEVQVQDLKKVAITTANLNGAFEPSAVKVRLLPLQHPGRLIRPRYWNAPDQFVMTEEEYVRNFPLDVYKHEDEPAQWKRGAAVLERSFTTVKDSAADLSVKSLPQGWYELEVSTTDRLGTAVVQKKVFRVWDPQATKLPFPAYFATGFDDKEYEPGTQAQLVLATTAKDLYILQTVERWDQRATDEMLRLSDKQQAFPYAITEKDRGGLQLEYNFVKDNRVFSWQQRINVPWSNKTLELTIGTHRDKLQPGEKEKWQVQIKGAKKEQVAAAMLATMYDASLDAFRKQDWSLPDLYPVFYGNENWEGNEVFVVTPAYGWYPQPPQIEDSAIIYDQLDYSSVIIIGSPRFKESRPVAAGAARSAAKVMIRGAALPAPPPAAPAAAQADMAYNQLFAPVSESEKKEEVDNTAAPAAPAVTPRTNFNETAFFLPDLRTDKDGNISFEFSVPEALTRWRFMGLAHTKDMAMGYTEASIVTQKPLMVQPNAPRFMREGDRMEFSAKISNLADSMLIGEARLELLDPATMQPVDGWFQNIFPTQHFTVQKGQSTAVTFPVQIPYNYNSALLYRVVAQSGRYSDGEENALPVLANSMLVTETMPLALRGDGTRNFTFDKLLKSDTSETLKQHALTVEFTSNPAWYAVQALPYLMEFPHECAEQVFNRYYANTLATHIANTLPGIKQIFDKWAKEDTAALQSNLEKNQELKSILLQQTPWVLEAKNESEQKAHIALLFDLHRMSGEMDHALEQLKQMQLPSGAFPWFMGMWEDRFITQYIVAGLGRLRQLNALTADQQSAFRQIRDKALAYLDKQLDKDYHSLLKAKVDLKKQQLSGIEVHYLYMRSFFKDIPVAKNIQPAYDYYLSQAKSFWRPQNHFTQAMAALALYRSGDKTTPADILRSLKENAINNEELGMYWKEDWGYFWHQAPIETQAMLIEAFDVAGKDSAAVAAMKTWLLKNKQTNNWNTTKATADACYAMLLSGNNWLAAKPEVSIQLGSETISSATQAAEAGTGYFKQRLDGRAVKPAMGNIKVTLQQSQGQPAWGAIYWQYFEQLDKITPAQTPLVLQKELFIQRNTEKGPVLTAITDGNSLKIGDRVKVRVVLRADRDMEYIHLRDMRAACFEPLDVISANRWQNGLSYYESTKDASTDFFFSYLPKGTHVFEYTLFVTHEGEFSNGISIAECMYAPEFSAHSAGINVKVTK</sequence>
<keyword evidence="5" id="KW-1185">Reference proteome</keyword>
<dbReference type="SUPFAM" id="SSF48239">
    <property type="entry name" value="Terpenoid cyclases/Protein prenyltransferases"/>
    <property type="match status" value="1"/>
</dbReference>
<accession>A0A5B2W2K5</accession>
<dbReference type="Pfam" id="PF00207">
    <property type="entry name" value="A2M"/>
    <property type="match status" value="1"/>
</dbReference>
<dbReference type="PANTHER" id="PTHR40094:SF1">
    <property type="entry name" value="UBIQUITIN DOMAIN-CONTAINING PROTEIN"/>
    <property type="match status" value="1"/>
</dbReference>